<dbReference type="Gene3D" id="3.10.350.10">
    <property type="entry name" value="LysM domain"/>
    <property type="match status" value="2"/>
</dbReference>
<feature type="domain" description="LysM" evidence="1">
    <location>
        <begin position="58"/>
        <end position="109"/>
    </location>
</feature>
<dbReference type="AlphaFoldDB" id="A0A6A6U989"/>
<dbReference type="InterPro" id="IPR018392">
    <property type="entry name" value="LysM"/>
</dbReference>
<dbReference type="CDD" id="cd00118">
    <property type="entry name" value="LysM"/>
    <property type="match status" value="1"/>
</dbReference>
<proteinExistence type="predicted"/>
<evidence type="ECO:0000313" key="3">
    <source>
        <dbReference type="Proteomes" id="UP000799302"/>
    </source>
</evidence>
<dbReference type="OrthoDB" id="2107166at2759"/>
<dbReference type="Pfam" id="PF01476">
    <property type="entry name" value="LysM"/>
    <property type="match status" value="3"/>
</dbReference>
<evidence type="ECO:0000313" key="2">
    <source>
        <dbReference type="EMBL" id="KAF2667464.1"/>
    </source>
</evidence>
<protein>
    <recommendedName>
        <fullName evidence="1">LysM domain-containing protein</fullName>
    </recommendedName>
</protein>
<gene>
    <name evidence="2" type="ORF">BT63DRAFT_480426</name>
</gene>
<keyword evidence="3" id="KW-1185">Reference proteome</keyword>
<sequence>MKRGVCDIARANRMADADLALHPGRTLLIPSEVCKPDNNSCLLARQNATATCILGGPHTYQTVQGDTLESIALKKFNITTATLMKNTRRRQGGNITVTTPLNPGMTIKIPQCSPSQCVVQPYHLTYGTYRDLAARVGTTVGQIMAFNPGYTTSQAEVGEGPVLTIPMDCTALSTNMTIID</sequence>
<dbReference type="PROSITE" id="PS51782">
    <property type="entry name" value="LYSM"/>
    <property type="match status" value="1"/>
</dbReference>
<dbReference type="EMBL" id="MU004237">
    <property type="protein sequence ID" value="KAF2667464.1"/>
    <property type="molecule type" value="Genomic_DNA"/>
</dbReference>
<evidence type="ECO:0000259" key="1">
    <source>
        <dbReference type="PROSITE" id="PS51782"/>
    </source>
</evidence>
<name>A0A6A6U989_9PEZI</name>
<dbReference type="Proteomes" id="UP000799302">
    <property type="component" value="Unassembled WGS sequence"/>
</dbReference>
<organism evidence="2 3">
    <name type="scientific">Microthyrium microscopicum</name>
    <dbReference type="NCBI Taxonomy" id="703497"/>
    <lineage>
        <taxon>Eukaryota</taxon>
        <taxon>Fungi</taxon>
        <taxon>Dikarya</taxon>
        <taxon>Ascomycota</taxon>
        <taxon>Pezizomycotina</taxon>
        <taxon>Dothideomycetes</taxon>
        <taxon>Dothideomycetes incertae sedis</taxon>
        <taxon>Microthyriales</taxon>
        <taxon>Microthyriaceae</taxon>
        <taxon>Microthyrium</taxon>
    </lineage>
</organism>
<reference evidence="2" key="1">
    <citation type="journal article" date="2020" name="Stud. Mycol.">
        <title>101 Dothideomycetes genomes: a test case for predicting lifestyles and emergence of pathogens.</title>
        <authorList>
            <person name="Haridas S."/>
            <person name="Albert R."/>
            <person name="Binder M."/>
            <person name="Bloem J."/>
            <person name="Labutti K."/>
            <person name="Salamov A."/>
            <person name="Andreopoulos B."/>
            <person name="Baker S."/>
            <person name="Barry K."/>
            <person name="Bills G."/>
            <person name="Bluhm B."/>
            <person name="Cannon C."/>
            <person name="Castanera R."/>
            <person name="Culley D."/>
            <person name="Daum C."/>
            <person name="Ezra D."/>
            <person name="Gonzalez J."/>
            <person name="Henrissat B."/>
            <person name="Kuo A."/>
            <person name="Liang C."/>
            <person name="Lipzen A."/>
            <person name="Lutzoni F."/>
            <person name="Magnuson J."/>
            <person name="Mondo S."/>
            <person name="Nolan M."/>
            <person name="Ohm R."/>
            <person name="Pangilinan J."/>
            <person name="Park H.-J."/>
            <person name="Ramirez L."/>
            <person name="Alfaro M."/>
            <person name="Sun H."/>
            <person name="Tritt A."/>
            <person name="Yoshinaga Y."/>
            <person name="Zwiers L.-H."/>
            <person name="Turgeon B."/>
            <person name="Goodwin S."/>
            <person name="Spatafora J."/>
            <person name="Crous P."/>
            <person name="Grigoriev I."/>
        </authorList>
    </citation>
    <scope>NUCLEOTIDE SEQUENCE</scope>
    <source>
        <strain evidence="2">CBS 115976</strain>
    </source>
</reference>
<dbReference type="InterPro" id="IPR036779">
    <property type="entry name" value="LysM_dom_sf"/>
</dbReference>
<accession>A0A6A6U989</accession>